<dbReference type="OrthoDB" id="2380880at2"/>
<feature type="transmembrane region" description="Helical" evidence="1">
    <location>
        <begin position="84"/>
        <end position="102"/>
    </location>
</feature>
<comment type="caution">
    <text evidence="2">The sequence shown here is derived from an EMBL/GenBank/DDBJ whole genome shotgun (WGS) entry which is preliminary data.</text>
</comment>
<accession>A0A2P8HFK8</accession>
<evidence type="ECO:0000313" key="2">
    <source>
        <dbReference type="EMBL" id="PSL45009.1"/>
    </source>
</evidence>
<dbReference type="RefSeq" id="WP_106588661.1">
    <property type="nucleotide sequence ID" value="NZ_PYAV01000007.1"/>
</dbReference>
<protein>
    <recommendedName>
        <fullName evidence="4">DUF2157 domain-containing protein</fullName>
    </recommendedName>
</protein>
<organism evidence="2 3">
    <name type="scientific">Salsuginibacillus halophilus</name>
    <dbReference type="NCBI Taxonomy" id="517424"/>
    <lineage>
        <taxon>Bacteria</taxon>
        <taxon>Bacillati</taxon>
        <taxon>Bacillota</taxon>
        <taxon>Bacilli</taxon>
        <taxon>Bacillales</taxon>
        <taxon>Bacillaceae</taxon>
        <taxon>Salsuginibacillus</taxon>
    </lineage>
</organism>
<feature type="transmembrane region" description="Helical" evidence="1">
    <location>
        <begin position="114"/>
        <end position="134"/>
    </location>
</feature>
<dbReference type="Proteomes" id="UP000242310">
    <property type="component" value="Unassembled WGS sequence"/>
</dbReference>
<proteinExistence type="predicted"/>
<keyword evidence="1" id="KW-0472">Membrane</keyword>
<name>A0A2P8HFK8_9BACI</name>
<keyword evidence="3" id="KW-1185">Reference proteome</keyword>
<feature type="transmembrane region" description="Helical" evidence="1">
    <location>
        <begin position="59"/>
        <end position="78"/>
    </location>
</feature>
<keyword evidence="1" id="KW-1133">Transmembrane helix</keyword>
<gene>
    <name evidence="2" type="ORF">B0H94_10713</name>
</gene>
<keyword evidence="1" id="KW-0812">Transmembrane</keyword>
<dbReference type="AlphaFoldDB" id="A0A2P8HFK8"/>
<feature type="transmembrane region" description="Helical" evidence="1">
    <location>
        <begin position="164"/>
        <end position="182"/>
    </location>
</feature>
<evidence type="ECO:0000256" key="1">
    <source>
        <dbReference type="SAM" id="Phobius"/>
    </source>
</evidence>
<reference evidence="2 3" key="1">
    <citation type="submission" date="2018-03" db="EMBL/GenBank/DDBJ databases">
        <title>Genomic Encyclopedia of Type Strains, Phase III (KMG-III): the genomes of soil and plant-associated and newly described type strains.</title>
        <authorList>
            <person name="Whitman W."/>
        </authorList>
    </citation>
    <scope>NUCLEOTIDE SEQUENCE [LARGE SCALE GENOMIC DNA]</scope>
    <source>
        <strain evidence="2 3">CGMCC 1.07653</strain>
    </source>
</reference>
<feature type="transmembrane region" description="Helical" evidence="1">
    <location>
        <begin position="140"/>
        <end position="159"/>
    </location>
</feature>
<sequence>MAQDQDRKDIIIQEIQYWKKHQLLPAAYCDFLLMLYTEGETSEETASSRSFFIERLKQIWAATFVLSAFFLLLVMFYFTEISFLLQMLTAFLFITGTLYLSYRMKARVDLLRHIFIFAGALMLFLTTTQMADVYGGDGSLPVILTVFMNCAGWLAAGVYWRLKYLTIAGAAGVVLMAGFFIIW</sequence>
<evidence type="ECO:0000313" key="3">
    <source>
        <dbReference type="Proteomes" id="UP000242310"/>
    </source>
</evidence>
<evidence type="ECO:0008006" key="4">
    <source>
        <dbReference type="Google" id="ProtNLM"/>
    </source>
</evidence>
<dbReference type="EMBL" id="PYAV01000007">
    <property type="protein sequence ID" value="PSL45009.1"/>
    <property type="molecule type" value="Genomic_DNA"/>
</dbReference>